<protein>
    <submittedName>
        <fullName evidence="2">FkbM family methyltransferase</fullName>
    </submittedName>
</protein>
<evidence type="ECO:0000313" key="2">
    <source>
        <dbReference type="EMBL" id="MFC0211099.1"/>
    </source>
</evidence>
<evidence type="ECO:0000259" key="1">
    <source>
        <dbReference type="Pfam" id="PF05050"/>
    </source>
</evidence>
<dbReference type="Gene3D" id="3.40.50.150">
    <property type="entry name" value="Vaccinia Virus protein VP39"/>
    <property type="match status" value="1"/>
</dbReference>
<organism evidence="2 3">
    <name type="scientific">Paenibacillus chartarius</name>
    <dbReference type="NCBI Taxonomy" id="747481"/>
    <lineage>
        <taxon>Bacteria</taxon>
        <taxon>Bacillati</taxon>
        <taxon>Bacillota</taxon>
        <taxon>Bacilli</taxon>
        <taxon>Bacillales</taxon>
        <taxon>Paenibacillaceae</taxon>
        <taxon>Paenibacillus</taxon>
    </lineage>
</organism>
<dbReference type="RefSeq" id="WP_377467860.1">
    <property type="nucleotide sequence ID" value="NZ_JBHLWN010000008.1"/>
</dbReference>
<dbReference type="GO" id="GO:0008168">
    <property type="term" value="F:methyltransferase activity"/>
    <property type="evidence" value="ECO:0007669"/>
    <property type="project" value="UniProtKB-KW"/>
</dbReference>
<proteinExistence type="predicted"/>
<dbReference type="InterPro" id="IPR029063">
    <property type="entry name" value="SAM-dependent_MTases_sf"/>
</dbReference>
<accession>A0ABV6DER9</accession>
<dbReference type="SUPFAM" id="SSF53335">
    <property type="entry name" value="S-adenosyl-L-methionine-dependent methyltransferases"/>
    <property type="match status" value="1"/>
</dbReference>
<dbReference type="NCBIfam" id="TIGR01444">
    <property type="entry name" value="fkbM_fam"/>
    <property type="match status" value="1"/>
</dbReference>
<dbReference type="Proteomes" id="UP001589776">
    <property type="component" value="Unassembled WGS sequence"/>
</dbReference>
<keyword evidence="3" id="KW-1185">Reference proteome</keyword>
<dbReference type="PANTHER" id="PTHR34203">
    <property type="entry name" value="METHYLTRANSFERASE, FKBM FAMILY PROTEIN"/>
    <property type="match status" value="1"/>
</dbReference>
<dbReference type="Pfam" id="PF05050">
    <property type="entry name" value="Methyltransf_21"/>
    <property type="match status" value="1"/>
</dbReference>
<keyword evidence="2" id="KW-0808">Transferase</keyword>
<dbReference type="EMBL" id="JBHLWN010000008">
    <property type="protein sequence ID" value="MFC0211099.1"/>
    <property type="molecule type" value="Genomic_DNA"/>
</dbReference>
<feature type="domain" description="Methyltransferase FkbM" evidence="1">
    <location>
        <begin position="70"/>
        <end position="221"/>
    </location>
</feature>
<dbReference type="InterPro" id="IPR052514">
    <property type="entry name" value="SAM-dependent_MTase"/>
</dbReference>
<dbReference type="GO" id="GO:0032259">
    <property type="term" value="P:methylation"/>
    <property type="evidence" value="ECO:0007669"/>
    <property type="project" value="UniProtKB-KW"/>
</dbReference>
<sequence>KIWSPFYVFNAQYFRNSGLFDLTRLEYPIKLFFTDRGVNTTFIEKQYEYRNGAVRIGAMMNDVVIDAGGCWGDTGLFFAHEVGSGGQVYTFEFIPSNLNIMRRNIEMNPELKNRITVVEHPVWETSDQILYFQDKGPGSRVTTDPDAETSGKSQTLSIDDLVQRYKINKVDFIKMDIEGAELSALKGAKQTIEEFKPKLAISIYHSISDYGTIFDYINNLNVEYEYYLDHYTIFDEETILYAEPKNS</sequence>
<feature type="non-terminal residue" evidence="2">
    <location>
        <position position="1"/>
    </location>
</feature>
<dbReference type="InterPro" id="IPR006342">
    <property type="entry name" value="FkbM_mtfrase"/>
</dbReference>
<dbReference type="PANTHER" id="PTHR34203:SF15">
    <property type="entry name" value="SLL1173 PROTEIN"/>
    <property type="match status" value="1"/>
</dbReference>
<keyword evidence="2" id="KW-0489">Methyltransferase</keyword>
<name>A0ABV6DER9_9BACL</name>
<gene>
    <name evidence="2" type="ORF">ACFFK0_01330</name>
</gene>
<evidence type="ECO:0000313" key="3">
    <source>
        <dbReference type="Proteomes" id="UP001589776"/>
    </source>
</evidence>
<reference evidence="2 3" key="1">
    <citation type="submission" date="2024-09" db="EMBL/GenBank/DDBJ databases">
        <authorList>
            <person name="Sun Q."/>
            <person name="Mori K."/>
        </authorList>
    </citation>
    <scope>NUCLEOTIDE SEQUENCE [LARGE SCALE GENOMIC DNA]</scope>
    <source>
        <strain evidence="2 3">CCM 7759</strain>
    </source>
</reference>
<comment type="caution">
    <text evidence="2">The sequence shown here is derived from an EMBL/GenBank/DDBJ whole genome shotgun (WGS) entry which is preliminary data.</text>
</comment>